<keyword evidence="1" id="KW-0472">Membrane</keyword>
<keyword evidence="1" id="KW-0812">Transmembrane</keyword>
<feature type="domain" description="Endonuclease/exonuclease/phosphatase" evidence="2">
    <location>
        <begin position="88"/>
        <end position="290"/>
    </location>
</feature>
<keyword evidence="3" id="KW-0255">Endonuclease</keyword>
<keyword evidence="3" id="KW-0378">Hydrolase</keyword>
<keyword evidence="4" id="KW-1185">Reference proteome</keyword>
<evidence type="ECO:0000313" key="3">
    <source>
        <dbReference type="EMBL" id="MBD0415870.1"/>
    </source>
</evidence>
<accession>A0A8J6U5A9</accession>
<gene>
    <name evidence="3" type="ORF">ICI42_14505</name>
</gene>
<dbReference type="AlphaFoldDB" id="A0A8J6U5A9"/>
<feature type="transmembrane region" description="Helical" evidence="1">
    <location>
        <begin position="28"/>
        <end position="46"/>
    </location>
</feature>
<name>A0A8J6U5A9_9HYPH</name>
<organism evidence="3 4">
    <name type="scientific">Oryzicola mucosus</name>
    <dbReference type="NCBI Taxonomy" id="2767425"/>
    <lineage>
        <taxon>Bacteria</taxon>
        <taxon>Pseudomonadati</taxon>
        <taxon>Pseudomonadota</taxon>
        <taxon>Alphaproteobacteria</taxon>
        <taxon>Hyphomicrobiales</taxon>
        <taxon>Phyllobacteriaceae</taxon>
        <taxon>Oryzicola</taxon>
    </lineage>
</organism>
<dbReference type="SUPFAM" id="SSF56219">
    <property type="entry name" value="DNase I-like"/>
    <property type="match status" value="1"/>
</dbReference>
<reference evidence="3" key="1">
    <citation type="submission" date="2020-09" db="EMBL/GenBank/DDBJ databases">
        <title>Genome seq and assembly of Tianweitania sp.</title>
        <authorList>
            <person name="Chhetri G."/>
        </authorList>
    </citation>
    <scope>NUCLEOTIDE SEQUENCE</scope>
    <source>
        <strain evidence="3">Rool2</strain>
    </source>
</reference>
<dbReference type="Pfam" id="PF03372">
    <property type="entry name" value="Exo_endo_phos"/>
    <property type="match status" value="1"/>
</dbReference>
<protein>
    <submittedName>
        <fullName evidence="3">Endonuclease/exonuclease/phosphatase family protein</fullName>
    </submittedName>
</protein>
<evidence type="ECO:0000256" key="1">
    <source>
        <dbReference type="SAM" id="Phobius"/>
    </source>
</evidence>
<dbReference type="Proteomes" id="UP000643405">
    <property type="component" value="Unassembled WGS sequence"/>
</dbReference>
<dbReference type="InterPro" id="IPR005135">
    <property type="entry name" value="Endo/exonuclease/phosphatase"/>
</dbReference>
<proteinExistence type="predicted"/>
<dbReference type="GO" id="GO:0004519">
    <property type="term" value="F:endonuclease activity"/>
    <property type="evidence" value="ECO:0007669"/>
    <property type="project" value="UniProtKB-KW"/>
</dbReference>
<dbReference type="Gene3D" id="3.60.10.10">
    <property type="entry name" value="Endonuclease/exonuclease/phosphatase"/>
    <property type="match status" value="1"/>
</dbReference>
<evidence type="ECO:0000259" key="2">
    <source>
        <dbReference type="Pfam" id="PF03372"/>
    </source>
</evidence>
<dbReference type="EMBL" id="JACVVX010000004">
    <property type="protein sequence ID" value="MBD0415870.1"/>
    <property type="molecule type" value="Genomic_DNA"/>
</dbReference>
<comment type="caution">
    <text evidence="3">The sequence shown here is derived from an EMBL/GenBank/DDBJ whole genome shotgun (WGS) entry which is preliminary data.</text>
</comment>
<dbReference type="InterPro" id="IPR036691">
    <property type="entry name" value="Endo/exonu/phosph_ase_sf"/>
</dbReference>
<keyword evidence="3" id="KW-0540">Nuclease</keyword>
<sequence>MMVASLPLVAGFFGSLHPAFDSFAHFRIHLAAVMILCALPLLLSALRTEALMALAFGVAALATVREDFTFTGAFPAEDISSQPVYRLMQLNLRYDNAAVQNVMNLIERVQPDVITLQEVSAVWRGNLGPLSETYPYNLICPAPHGVFGVAIFSRQAFTEGAEKRCLDYGRMAVASFDFAGRSTDVVSLHLDWPWPAAQSSEIDGLVPVLSALGETALLGGDFNATPWSAAVHRVGVAGGLTTMPSPGPTWLYRALPPVIDKLGLPIDQVMSKGDLRIRSARLGPRVGSDHLPVLVEFSFVPGSAVPAEQETSTATFRQSAALRR</sequence>
<keyword evidence="1" id="KW-1133">Transmembrane helix</keyword>
<evidence type="ECO:0000313" key="4">
    <source>
        <dbReference type="Proteomes" id="UP000643405"/>
    </source>
</evidence>